<keyword evidence="5" id="KW-0395">Inflammatory response</keyword>
<evidence type="ECO:0000256" key="7">
    <source>
        <dbReference type="SAM" id="MobiDB-lite"/>
    </source>
</evidence>
<dbReference type="PROSITE" id="PS50824">
    <property type="entry name" value="DAPIN"/>
    <property type="match status" value="1"/>
</dbReference>
<dbReference type="InterPro" id="IPR011029">
    <property type="entry name" value="DEATH-like_dom_sf"/>
</dbReference>
<dbReference type="PROSITE" id="PS50209">
    <property type="entry name" value="CARD"/>
    <property type="match status" value="1"/>
</dbReference>
<evidence type="ECO:0000256" key="1">
    <source>
        <dbReference type="ARBA" id="ARBA00004110"/>
    </source>
</evidence>
<feature type="domain" description="CARD" evidence="8">
    <location>
        <begin position="115"/>
        <end position="205"/>
    </location>
</feature>
<dbReference type="Gene3D" id="1.10.533.10">
    <property type="entry name" value="Death Domain, Fas"/>
    <property type="match status" value="2"/>
</dbReference>
<dbReference type="GO" id="GO:0061702">
    <property type="term" value="C:canonical inflammasome complex"/>
    <property type="evidence" value="ECO:0007669"/>
    <property type="project" value="UniProtKB-SubCell"/>
</dbReference>
<dbReference type="EMBL" id="BRZM01000016">
    <property type="protein sequence ID" value="GLD53088.1"/>
    <property type="molecule type" value="Genomic_DNA"/>
</dbReference>
<proteinExistence type="predicted"/>
<feature type="region of interest" description="Disordered" evidence="7">
    <location>
        <begin position="84"/>
        <end position="115"/>
    </location>
</feature>
<evidence type="ECO:0000256" key="5">
    <source>
        <dbReference type="ARBA" id="ARBA00023198"/>
    </source>
</evidence>
<sequence>MAPKTIKNALKDTLEDLSQQNFKKFCSHLLDRREEPRVKRNRVEGKDFLDVTDVLVSTFTETGALRVAVELLKQIECTEEATRLVKETEQSPKPNSSDTVKPSSGAAGGNTMAGAGGTEKHFVDKHKPELIQKVGNVAPILDELLDNNVIQQELYDKIRAMPTTQEKMRELYSTCLKASKKCKDIFYASLQKNELYLIEDLQGKE</sequence>
<dbReference type="GO" id="GO:0045087">
    <property type="term" value="P:innate immune response"/>
    <property type="evidence" value="ECO:0007669"/>
    <property type="project" value="UniProtKB-KW"/>
</dbReference>
<protein>
    <submittedName>
        <fullName evidence="10">Apoptosis-associated speck-like protein containing a CARD</fullName>
    </submittedName>
</protein>
<accession>A0AAD3R2I6</accession>
<dbReference type="AlphaFoldDB" id="A0AAD3R2I6"/>
<evidence type="ECO:0000256" key="4">
    <source>
        <dbReference type="ARBA" id="ARBA00022859"/>
    </source>
</evidence>
<gene>
    <name evidence="10" type="ORF">AKAME5_000587900</name>
</gene>
<evidence type="ECO:0000313" key="11">
    <source>
        <dbReference type="Proteomes" id="UP001279410"/>
    </source>
</evidence>
<comment type="subcellular location">
    <subcellularLocation>
        <location evidence="1">Inflammasome</location>
    </subcellularLocation>
</comment>
<evidence type="ECO:0000313" key="10">
    <source>
        <dbReference type="EMBL" id="GLD53088.1"/>
    </source>
</evidence>
<evidence type="ECO:0000256" key="3">
    <source>
        <dbReference type="ARBA" id="ARBA00022588"/>
    </source>
</evidence>
<dbReference type="InterPro" id="IPR004020">
    <property type="entry name" value="DAPIN"/>
</dbReference>
<dbReference type="InterPro" id="IPR051249">
    <property type="entry name" value="NLRP_Inflammasome"/>
</dbReference>
<dbReference type="Pfam" id="PF02758">
    <property type="entry name" value="PYRIN"/>
    <property type="match status" value="1"/>
</dbReference>
<feature type="domain" description="Pyrin" evidence="9">
    <location>
        <begin position="1"/>
        <end position="90"/>
    </location>
</feature>
<keyword evidence="6" id="KW-1271">Inflammasome</keyword>
<keyword evidence="11" id="KW-1185">Reference proteome</keyword>
<keyword evidence="2" id="KW-0963">Cytoplasm</keyword>
<organism evidence="10 11">
    <name type="scientific">Lates japonicus</name>
    <name type="common">Japanese lates</name>
    <dbReference type="NCBI Taxonomy" id="270547"/>
    <lineage>
        <taxon>Eukaryota</taxon>
        <taxon>Metazoa</taxon>
        <taxon>Chordata</taxon>
        <taxon>Craniata</taxon>
        <taxon>Vertebrata</taxon>
        <taxon>Euteleostomi</taxon>
        <taxon>Actinopterygii</taxon>
        <taxon>Neopterygii</taxon>
        <taxon>Teleostei</taxon>
        <taxon>Neoteleostei</taxon>
        <taxon>Acanthomorphata</taxon>
        <taxon>Carangaria</taxon>
        <taxon>Carangaria incertae sedis</taxon>
        <taxon>Centropomidae</taxon>
        <taxon>Lates</taxon>
    </lineage>
</organism>
<dbReference type="GO" id="GO:0006954">
    <property type="term" value="P:inflammatory response"/>
    <property type="evidence" value="ECO:0007669"/>
    <property type="project" value="UniProtKB-KW"/>
</dbReference>
<keyword evidence="4" id="KW-0391">Immunity</keyword>
<comment type="caution">
    <text evidence="10">The sequence shown here is derived from an EMBL/GenBank/DDBJ whole genome shotgun (WGS) entry which is preliminary data.</text>
</comment>
<dbReference type="FunFam" id="1.10.533.10:FF:000013">
    <property type="entry name" value="Apoptosis-associated speck-like protein containing a CARD"/>
    <property type="match status" value="1"/>
</dbReference>
<evidence type="ECO:0000259" key="9">
    <source>
        <dbReference type="PROSITE" id="PS50824"/>
    </source>
</evidence>
<name>A0AAD3R2I6_LATJO</name>
<reference evidence="10" key="1">
    <citation type="submission" date="2022-08" db="EMBL/GenBank/DDBJ databases">
        <title>Genome sequencing of akame (Lates japonicus).</title>
        <authorList>
            <person name="Hashiguchi Y."/>
            <person name="Takahashi H."/>
        </authorList>
    </citation>
    <scope>NUCLEOTIDE SEQUENCE</scope>
    <source>
        <strain evidence="10">Kochi</strain>
    </source>
</reference>
<dbReference type="PANTHER" id="PTHR46985">
    <property type="entry name" value="NACHT, LRR AND PYD DOMAINS-CONTAINING PROTEIN 1"/>
    <property type="match status" value="1"/>
</dbReference>
<dbReference type="GO" id="GO:0042981">
    <property type="term" value="P:regulation of apoptotic process"/>
    <property type="evidence" value="ECO:0007669"/>
    <property type="project" value="InterPro"/>
</dbReference>
<dbReference type="Proteomes" id="UP001279410">
    <property type="component" value="Unassembled WGS sequence"/>
</dbReference>
<dbReference type="CDD" id="cd08330">
    <property type="entry name" value="CARD_ASC_NALP1"/>
    <property type="match status" value="1"/>
</dbReference>
<feature type="compositionally biased region" description="Polar residues" evidence="7">
    <location>
        <begin position="91"/>
        <end position="102"/>
    </location>
</feature>
<dbReference type="SUPFAM" id="SSF47986">
    <property type="entry name" value="DEATH domain"/>
    <property type="match status" value="2"/>
</dbReference>
<dbReference type="InterPro" id="IPR001315">
    <property type="entry name" value="CARD"/>
</dbReference>
<evidence type="ECO:0000256" key="2">
    <source>
        <dbReference type="ARBA" id="ARBA00022490"/>
    </source>
</evidence>
<keyword evidence="3" id="KW-0399">Innate immunity</keyword>
<dbReference type="InterPro" id="IPR033516">
    <property type="entry name" value="CARD8/ASC/NALP1_CARD"/>
</dbReference>
<dbReference type="PANTHER" id="PTHR46985:SF2">
    <property type="entry name" value="APOPTOSIS-ASSOCIATED SPECK-LIKE PROTEIN CONTAINING A CARD"/>
    <property type="match status" value="1"/>
</dbReference>
<dbReference type="SMART" id="SM01289">
    <property type="entry name" value="PYRIN"/>
    <property type="match status" value="1"/>
</dbReference>
<evidence type="ECO:0000256" key="6">
    <source>
        <dbReference type="ARBA" id="ARBA00023233"/>
    </source>
</evidence>
<dbReference type="Pfam" id="PF00619">
    <property type="entry name" value="CARD"/>
    <property type="match status" value="1"/>
</dbReference>
<evidence type="ECO:0000259" key="8">
    <source>
        <dbReference type="PROSITE" id="PS50209"/>
    </source>
</evidence>